<protein>
    <submittedName>
        <fullName evidence="1">Uncharacterized protein</fullName>
    </submittedName>
</protein>
<sequence length="87" mass="9644">MQKIDSGMKKVPCVSVWLGCSRQNSIPKNKFRIGRAQMPLSREETGDKTTCGNWYHLNGAALKMIPTPGDCTRSAKVEIPIRSPIRG</sequence>
<organism evidence="1 2">
    <name type="scientific">Trichonephila clavipes</name>
    <name type="common">Golden silk orbweaver</name>
    <name type="synonym">Nephila clavipes</name>
    <dbReference type="NCBI Taxonomy" id="2585209"/>
    <lineage>
        <taxon>Eukaryota</taxon>
        <taxon>Metazoa</taxon>
        <taxon>Ecdysozoa</taxon>
        <taxon>Arthropoda</taxon>
        <taxon>Chelicerata</taxon>
        <taxon>Arachnida</taxon>
        <taxon>Araneae</taxon>
        <taxon>Araneomorphae</taxon>
        <taxon>Entelegynae</taxon>
        <taxon>Araneoidea</taxon>
        <taxon>Nephilidae</taxon>
        <taxon>Trichonephila</taxon>
    </lineage>
</organism>
<keyword evidence="2" id="KW-1185">Reference proteome</keyword>
<proteinExistence type="predicted"/>
<reference evidence="1" key="1">
    <citation type="submission" date="2020-08" db="EMBL/GenBank/DDBJ databases">
        <title>Multicomponent nature underlies the extraordinary mechanical properties of spider dragline silk.</title>
        <authorList>
            <person name="Kono N."/>
            <person name="Nakamura H."/>
            <person name="Mori M."/>
            <person name="Yoshida Y."/>
            <person name="Ohtoshi R."/>
            <person name="Malay A.D."/>
            <person name="Moran D.A.P."/>
            <person name="Tomita M."/>
            <person name="Numata K."/>
            <person name="Arakawa K."/>
        </authorList>
    </citation>
    <scope>NUCLEOTIDE SEQUENCE</scope>
</reference>
<comment type="caution">
    <text evidence="1">The sequence shown here is derived from an EMBL/GenBank/DDBJ whole genome shotgun (WGS) entry which is preliminary data.</text>
</comment>
<name>A0A8X6SP42_TRICX</name>
<dbReference type="EMBL" id="BMAU01021343">
    <property type="protein sequence ID" value="GFY17021.1"/>
    <property type="molecule type" value="Genomic_DNA"/>
</dbReference>
<gene>
    <name evidence="1" type="ORF">TNCV_1087981</name>
</gene>
<evidence type="ECO:0000313" key="2">
    <source>
        <dbReference type="Proteomes" id="UP000887159"/>
    </source>
</evidence>
<accession>A0A8X6SP42</accession>
<dbReference type="AlphaFoldDB" id="A0A8X6SP42"/>
<dbReference type="Proteomes" id="UP000887159">
    <property type="component" value="Unassembled WGS sequence"/>
</dbReference>
<evidence type="ECO:0000313" key="1">
    <source>
        <dbReference type="EMBL" id="GFY17021.1"/>
    </source>
</evidence>